<dbReference type="InterPro" id="IPR029432">
    <property type="entry name" value="Gp28/Gp37-like_dom"/>
</dbReference>
<keyword evidence="3" id="KW-1185">Reference proteome</keyword>
<dbReference type="Pfam" id="PF14594">
    <property type="entry name" value="Sipho_Gp37"/>
    <property type="match status" value="1"/>
</dbReference>
<dbReference type="EMBL" id="MRAD01000008">
    <property type="protein sequence ID" value="OOO62022.1"/>
    <property type="molecule type" value="Genomic_DNA"/>
</dbReference>
<feature type="domain" description="Gp28/Gp37-like" evidence="1">
    <location>
        <begin position="4"/>
        <end position="344"/>
    </location>
</feature>
<comment type="caution">
    <text evidence="2">The sequence shown here is derived from an EMBL/GenBank/DDBJ whole genome shotgun (WGS) entry which is preliminary data.</text>
</comment>
<evidence type="ECO:0000313" key="2">
    <source>
        <dbReference type="EMBL" id="OOO62022.1"/>
    </source>
</evidence>
<evidence type="ECO:0000313" key="3">
    <source>
        <dbReference type="Proteomes" id="UP000190206"/>
    </source>
</evidence>
<protein>
    <recommendedName>
        <fullName evidence="1">Gp28/Gp37-like domain-containing protein</fullName>
    </recommendedName>
</protein>
<reference evidence="2 3" key="1">
    <citation type="submission" date="2016-12" db="EMBL/GenBank/DDBJ databases">
        <title>Clostridium tepidum sp. nov., a close relative of Clostridium sporogenes and Clostridium botulinum Group I.</title>
        <authorList>
            <person name="Dobritsa A.P."/>
            <person name="Kutumbaka K."/>
            <person name="Werner K."/>
            <person name="Samadpour M."/>
        </authorList>
    </citation>
    <scope>NUCLEOTIDE SEQUENCE [LARGE SCALE GENOMIC DNA]</scope>
    <source>
        <strain evidence="2 3">PE</strain>
    </source>
</reference>
<name>A0ABX3L2V3_9CLOT</name>
<gene>
    <name evidence="2" type="ORF">BS637_09475</name>
</gene>
<evidence type="ECO:0000259" key="1">
    <source>
        <dbReference type="Pfam" id="PF14594"/>
    </source>
</evidence>
<dbReference type="Proteomes" id="UP000190206">
    <property type="component" value="Unassembled WGS sequence"/>
</dbReference>
<organism evidence="2 3">
    <name type="scientific">Clostridium tepidum</name>
    <dbReference type="NCBI Taxonomy" id="1962263"/>
    <lineage>
        <taxon>Bacteria</taxon>
        <taxon>Bacillati</taxon>
        <taxon>Bacillota</taxon>
        <taxon>Clostridia</taxon>
        <taxon>Eubacteriales</taxon>
        <taxon>Clostridiaceae</taxon>
        <taxon>Clostridium</taxon>
    </lineage>
</organism>
<accession>A0ABX3L2V3</accession>
<proteinExistence type="predicted"/>
<sequence>MKCIRILDKDINLLGIIDSYESFTITRRFYSYGEFELKVSANKPHVDKLIKNNLILLEKDYNKVCIILHREFNYQNGIKDSDTLLIKGITLQGLAKRKRIVPTVDMDFDSCEGSQETIMKYFINKNCINPIDSKRKIDNLILAEDKKRGVNDRWRSSYENLADKLKTIGEYSKLGWNITLDHRNKKFIFDVTQGRDLTVNQTVNPPVIFRSDFNNISTRHYIESIVNSSNVVYTGTKGNKDKIVLQLGEATGFERIETFVDCNSDDIEDIKQIGNTRLQELKEIKTFELEVNPNRNFYYEKDYDLGDIVTIQDRKLKVTMDSQITEIQEQYGKEGLKLKITFGSSIPTLLTTIKRMVR</sequence>